<dbReference type="InterPro" id="IPR032675">
    <property type="entry name" value="LRR_dom_sf"/>
</dbReference>
<organism evidence="2 3">
    <name type="scientific">Saponaria officinalis</name>
    <name type="common">Common soapwort</name>
    <name type="synonym">Lychnis saponaria</name>
    <dbReference type="NCBI Taxonomy" id="3572"/>
    <lineage>
        <taxon>Eukaryota</taxon>
        <taxon>Viridiplantae</taxon>
        <taxon>Streptophyta</taxon>
        <taxon>Embryophyta</taxon>
        <taxon>Tracheophyta</taxon>
        <taxon>Spermatophyta</taxon>
        <taxon>Magnoliopsida</taxon>
        <taxon>eudicotyledons</taxon>
        <taxon>Gunneridae</taxon>
        <taxon>Pentapetalae</taxon>
        <taxon>Caryophyllales</taxon>
        <taxon>Caryophyllaceae</taxon>
        <taxon>Caryophylleae</taxon>
        <taxon>Saponaria</taxon>
    </lineage>
</organism>
<evidence type="ECO:0000259" key="1">
    <source>
        <dbReference type="SMART" id="SM00579"/>
    </source>
</evidence>
<dbReference type="Pfam" id="PF23622">
    <property type="entry name" value="LRR_At1g61320_AtMIF1"/>
    <property type="match status" value="1"/>
</dbReference>
<dbReference type="PANTHER" id="PTHR31900">
    <property type="entry name" value="F-BOX/RNI SUPERFAMILY PROTEIN-RELATED"/>
    <property type="match status" value="1"/>
</dbReference>
<dbReference type="SUPFAM" id="SSF52058">
    <property type="entry name" value="L domain-like"/>
    <property type="match status" value="1"/>
</dbReference>
<proteinExistence type="predicted"/>
<comment type="caution">
    <text evidence="2">The sequence shown here is derived from an EMBL/GenBank/DDBJ whole genome shotgun (WGS) entry which is preliminary data.</text>
</comment>
<feature type="domain" description="FBD" evidence="1">
    <location>
        <begin position="392"/>
        <end position="465"/>
    </location>
</feature>
<protein>
    <recommendedName>
        <fullName evidence="1">FBD domain-containing protein</fullName>
    </recommendedName>
</protein>
<dbReference type="CDD" id="cd22160">
    <property type="entry name" value="F-box_AtFBL13-like"/>
    <property type="match status" value="1"/>
</dbReference>
<dbReference type="Gene3D" id="3.80.10.10">
    <property type="entry name" value="Ribonuclease Inhibitor"/>
    <property type="match status" value="1"/>
</dbReference>
<dbReference type="SMART" id="SM00579">
    <property type="entry name" value="FBD"/>
    <property type="match status" value="1"/>
</dbReference>
<name>A0AAW1JNX8_SAPOF</name>
<dbReference type="SUPFAM" id="SSF81383">
    <property type="entry name" value="F-box domain"/>
    <property type="match status" value="1"/>
</dbReference>
<evidence type="ECO:0000313" key="2">
    <source>
        <dbReference type="EMBL" id="KAK9706137.1"/>
    </source>
</evidence>
<dbReference type="InterPro" id="IPR053781">
    <property type="entry name" value="F-box_AtFBL13-like"/>
</dbReference>
<dbReference type="PANTHER" id="PTHR31900:SF30">
    <property type="entry name" value="SUPERFAMILY PROTEIN, PUTATIVE-RELATED"/>
    <property type="match status" value="1"/>
</dbReference>
<reference evidence="2 3" key="1">
    <citation type="submission" date="2024-03" db="EMBL/GenBank/DDBJ databases">
        <title>WGS assembly of Saponaria officinalis var. Norfolk2.</title>
        <authorList>
            <person name="Jenkins J."/>
            <person name="Shu S."/>
            <person name="Grimwood J."/>
            <person name="Barry K."/>
            <person name="Goodstein D."/>
            <person name="Schmutz J."/>
            <person name="Leebens-Mack J."/>
            <person name="Osbourn A."/>
        </authorList>
    </citation>
    <scope>NUCLEOTIDE SEQUENCE [LARGE SCALE GENOMIC DNA]</scope>
    <source>
        <strain evidence="3">cv. Norfolk2</strain>
        <strain evidence="2">JIC</strain>
        <tissue evidence="2">Leaf</tissue>
    </source>
</reference>
<dbReference type="AlphaFoldDB" id="A0AAW1JNX8"/>
<dbReference type="InterPro" id="IPR036047">
    <property type="entry name" value="F-box-like_dom_sf"/>
</dbReference>
<dbReference type="EMBL" id="JBDFQZ010000007">
    <property type="protein sequence ID" value="KAK9706136.1"/>
    <property type="molecule type" value="Genomic_DNA"/>
</dbReference>
<evidence type="ECO:0000313" key="3">
    <source>
        <dbReference type="Proteomes" id="UP001443914"/>
    </source>
</evidence>
<dbReference type="InterPro" id="IPR055357">
    <property type="entry name" value="LRR_At1g61320_AtMIF1"/>
</dbReference>
<dbReference type="EMBL" id="JBDFQZ010000007">
    <property type="protein sequence ID" value="KAK9706137.1"/>
    <property type="molecule type" value="Genomic_DNA"/>
</dbReference>
<keyword evidence="3" id="KW-1185">Reference proteome</keyword>
<accession>A0AAW1JNX8</accession>
<dbReference type="Proteomes" id="UP001443914">
    <property type="component" value="Unassembled WGS sequence"/>
</dbReference>
<gene>
    <name evidence="2" type="ORF">RND81_07G106000</name>
</gene>
<dbReference type="InterPro" id="IPR006566">
    <property type="entry name" value="FBD"/>
</dbReference>
<sequence length="473" mass="54385">MSQCRKCSRFPEPGGAGANEKLDRISTLPDELLGYMLSFLPTKCAVSTSVLSSRWRYIHLLTNCLSFDATKTYDENHDGFEEDDKDDKKYFKRFVNRVLLFHKVSPIKSFHLTCGEYIYDDSHLRNWINVAIRKGVEQLHLRFRVKSNPLPLCLFTSHTVVELKIHVSISHFQVPDSVHLPSLKILDLKEIRFSNSHSFGVLLSACPLLQELRIVSCRWSPLPGCHVRFSLRELKLLTIKSCDGQFEVDAPKLIDLELHCPHPHLRLVLSLKNADSLVKAHLSFSYMNESANDFSSFKQHNVALIKAVHHAKELYVLGYSMKYLTLSDEDHMPSYPNLLKLTLGRCSYAAWKYVAHWLGHSPRLQTLNFEQGLVKDGPRLRDEELPPTVALAPFSSRLKVVNVSDFRGFAAELALVKYLLENAGLLKRLVLRQLTYEMTRKQERQSNRKLLMFPRASKTCVVQVKGYRRDDDF</sequence>
<dbReference type="InterPro" id="IPR050232">
    <property type="entry name" value="FBL13/AtMIF1-like"/>
</dbReference>